<organism evidence="14 15">
    <name type="scientific">Shewanella psychropiezotolerans</name>
    <dbReference type="NCBI Taxonomy" id="2593655"/>
    <lineage>
        <taxon>Bacteria</taxon>
        <taxon>Pseudomonadati</taxon>
        <taxon>Pseudomonadota</taxon>
        <taxon>Gammaproteobacteria</taxon>
        <taxon>Alteromonadales</taxon>
        <taxon>Shewanellaceae</taxon>
        <taxon>Shewanella</taxon>
    </lineage>
</organism>
<evidence type="ECO:0000259" key="13">
    <source>
        <dbReference type="Pfam" id="PF17837"/>
    </source>
</evidence>
<comment type="similarity">
    <text evidence="3">Belongs to the P-Pant transferase superfamily. EntD family.</text>
</comment>
<accession>A0ABX5WYA1</accession>
<name>A0ABX5WYA1_9GAMM</name>
<dbReference type="EMBL" id="CP041614">
    <property type="protein sequence ID" value="QDO84087.1"/>
    <property type="molecule type" value="Genomic_DNA"/>
</dbReference>
<dbReference type="Proteomes" id="UP000315947">
    <property type="component" value="Chromosome"/>
</dbReference>
<dbReference type="InterPro" id="IPR008278">
    <property type="entry name" value="4-PPantetheinyl_Trfase_dom"/>
</dbReference>
<dbReference type="InterPro" id="IPR041354">
    <property type="entry name" value="4PPT_N"/>
</dbReference>
<comment type="function">
    <text evidence="1">Involved in the biosynthesis of the siderophore enterobactin (enterochelin), which is a macrocyclic trimeric lactone of N-(2,3-dihydroxybenzoyl)-serine. The serine trilactone serves as a scaffolding for the three catechol functionalities that provide hexadentate coordination for the tightly ligated iron(2+) atoms. Plays an essential role in the assembly of the enterobactin by catalyzing the transfer of the 4'-phosphopantetheine (Ppant) moiety from coenzyme A to the apo-domains of both EntB (ArCP domain) and EntF (PCP domain) to yield their holo-forms which make them competent for the activation of 2,3-dihydroxybenzoate (DHB) and L-serine, respectively.</text>
</comment>
<dbReference type="Pfam" id="PF01648">
    <property type="entry name" value="ACPS"/>
    <property type="match status" value="1"/>
</dbReference>
<dbReference type="Pfam" id="PF17837">
    <property type="entry name" value="4PPT_N"/>
    <property type="match status" value="1"/>
</dbReference>
<dbReference type="SUPFAM" id="SSF56214">
    <property type="entry name" value="4'-phosphopantetheinyl transferase"/>
    <property type="match status" value="1"/>
</dbReference>
<dbReference type="PANTHER" id="PTHR38096:SF1">
    <property type="entry name" value="ENTEROBACTIN SYNTHASE COMPONENT D"/>
    <property type="match status" value="1"/>
</dbReference>
<evidence type="ECO:0000256" key="1">
    <source>
        <dbReference type="ARBA" id="ARBA00003937"/>
    </source>
</evidence>
<dbReference type="InterPro" id="IPR003542">
    <property type="entry name" value="Enbac_synth_compD-like"/>
</dbReference>
<reference evidence="14 15" key="1">
    <citation type="submission" date="2019-07" db="EMBL/GenBank/DDBJ databases">
        <title>Shewanella sp. YLB-06 whole genomic sequence.</title>
        <authorList>
            <person name="Yu L."/>
        </authorList>
    </citation>
    <scope>NUCLEOTIDE SEQUENCE [LARGE SCALE GENOMIC DNA]</scope>
    <source>
        <strain evidence="14 15">YLB-06</strain>
    </source>
</reference>
<evidence type="ECO:0000256" key="9">
    <source>
        <dbReference type="ARBA" id="ARBA00031996"/>
    </source>
</evidence>
<keyword evidence="6 14" id="KW-0808">Transferase</keyword>
<proteinExistence type="inferred from homology"/>
<dbReference type="InterPro" id="IPR037143">
    <property type="entry name" value="4-PPantetheinyl_Trfase_dom_sf"/>
</dbReference>
<gene>
    <name evidence="14" type="ORF">FM037_13665</name>
</gene>
<evidence type="ECO:0000256" key="5">
    <source>
        <dbReference type="ARBA" id="ARBA00019087"/>
    </source>
</evidence>
<dbReference type="PRINTS" id="PR01399">
    <property type="entry name" value="ENTSNTHTASED"/>
</dbReference>
<evidence type="ECO:0000313" key="14">
    <source>
        <dbReference type="EMBL" id="QDO84087.1"/>
    </source>
</evidence>
<comment type="subunit">
    <text evidence="4">EntB, EntD, EntE, and EntF form a multienzyme complex called enterobactin synthase.</text>
</comment>
<protein>
    <recommendedName>
        <fullName evidence="5">Enterobactin synthase component D</fullName>
    </recommendedName>
    <alternativeName>
        <fullName evidence="8">4'-phosphopantetheinyl transferase EntD</fullName>
    </alternativeName>
    <alternativeName>
        <fullName evidence="9">Enterochelin synthase D</fullName>
    </alternativeName>
</protein>
<evidence type="ECO:0000256" key="10">
    <source>
        <dbReference type="ARBA" id="ARBA00049176"/>
    </source>
</evidence>
<evidence type="ECO:0000256" key="6">
    <source>
        <dbReference type="ARBA" id="ARBA00022679"/>
    </source>
</evidence>
<evidence type="ECO:0000256" key="4">
    <source>
        <dbReference type="ARBA" id="ARBA00011503"/>
    </source>
</evidence>
<evidence type="ECO:0000256" key="2">
    <source>
        <dbReference type="ARBA" id="ARBA00004993"/>
    </source>
</evidence>
<evidence type="ECO:0000256" key="3">
    <source>
        <dbReference type="ARBA" id="ARBA00008342"/>
    </source>
</evidence>
<evidence type="ECO:0000256" key="7">
    <source>
        <dbReference type="ARBA" id="ARBA00023191"/>
    </source>
</evidence>
<dbReference type="PANTHER" id="PTHR38096">
    <property type="entry name" value="ENTEROBACTIN SYNTHASE COMPONENT D"/>
    <property type="match status" value="1"/>
</dbReference>
<evidence type="ECO:0000256" key="11">
    <source>
        <dbReference type="ARBA" id="ARBA00049191"/>
    </source>
</evidence>
<sequence>MANNEFVQKIENKSLLELKLATWSKTSYAASNYDERLFLQYNFKFPSELKGAVPKRCAEFLAGRLVARQALQQLTNEPHQVLSAYDRAPIWPSGIIGSITHTSTQAIAVTAYRRHHQIIGVDLENWIETEVAREISSEIIDSRESELITHSKLEFNQGLTLLFSAKESLYKALYPKVKYFFGFECAQVNTVDIDTGQFFISLTCDLNNDYPKGWGIKGRFLQEKDTILTLING</sequence>
<comment type="catalytic activity">
    <reaction evidence="10">
        <text>apo-[aryl-carrier protein] + CoA = holo-[aryl-carrier protein] + adenosine 3',5'-bisphosphate + H(+)</text>
        <dbReference type="Rhea" id="RHEA:48404"/>
        <dbReference type="Rhea" id="RHEA-COMP:15903"/>
        <dbReference type="Rhea" id="RHEA-COMP:17557"/>
        <dbReference type="ChEBI" id="CHEBI:15378"/>
        <dbReference type="ChEBI" id="CHEBI:29999"/>
        <dbReference type="ChEBI" id="CHEBI:57287"/>
        <dbReference type="ChEBI" id="CHEBI:58343"/>
        <dbReference type="ChEBI" id="CHEBI:64479"/>
    </reaction>
</comment>
<keyword evidence="15" id="KW-1185">Reference proteome</keyword>
<keyword evidence="7" id="KW-0259">Enterobactin biosynthesis</keyword>
<dbReference type="GO" id="GO:0016740">
    <property type="term" value="F:transferase activity"/>
    <property type="evidence" value="ECO:0007669"/>
    <property type="project" value="UniProtKB-KW"/>
</dbReference>
<feature type="domain" description="4'-phosphopantetheinyl transferase N-terminal" evidence="13">
    <location>
        <begin position="47"/>
        <end position="111"/>
    </location>
</feature>
<evidence type="ECO:0000256" key="8">
    <source>
        <dbReference type="ARBA" id="ARBA00029894"/>
    </source>
</evidence>
<comment type="catalytic activity">
    <reaction evidence="11">
        <text>apo-[peptidyl-carrier protein] + CoA = holo-[peptidyl-carrier protein] + adenosine 3',5'-bisphosphate + H(+)</text>
        <dbReference type="Rhea" id="RHEA:46228"/>
        <dbReference type="Rhea" id="RHEA-COMP:11479"/>
        <dbReference type="Rhea" id="RHEA-COMP:11480"/>
        <dbReference type="ChEBI" id="CHEBI:15378"/>
        <dbReference type="ChEBI" id="CHEBI:29999"/>
        <dbReference type="ChEBI" id="CHEBI:57287"/>
        <dbReference type="ChEBI" id="CHEBI:58343"/>
        <dbReference type="ChEBI" id="CHEBI:64479"/>
    </reaction>
</comment>
<evidence type="ECO:0000259" key="12">
    <source>
        <dbReference type="Pfam" id="PF01648"/>
    </source>
</evidence>
<evidence type="ECO:0000313" key="15">
    <source>
        <dbReference type="Proteomes" id="UP000315947"/>
    </source>
</evidence>
<dbReference type="RefSeq" id="WP_144046453.1">
    <property type="nucleotide sequence ID" value="NZ_CP041614.1"/>
</dbReference>
<comment type="pathway">
    <text evidence="2">Siderophore biosynthesis; enterobactin biosynthesis.</text>
</comment>
<feature type="domain" description="4'-phosphopantetheinyl transferase" evidence="12">
    <location>
        <begin position="119"/>
        <end position="201"/>
    </location>
</feature>